<dbReference type="EMBL" id="QPMT01000052">
    <property type="protein sequence ID" value="KAF4848811.1"/>
    <property type="molecule type" value="Genomic_DNA"/>
</dbReference>
<accession>A0A9P5EJ29</accession>
<reference evidence="1" key="1">
    <citation type="submission" date="2019-06" db="EMBL/GenBank/DDBJ databases">
        <authorList>
            <person name="Gan P."/>
            <person name="Shirasu K."/>
        </authorList>
    </citation>
    <scope>NUCLEOTIDE SEQUENCE [LARGE SCALE GENOMIC DNA]</scope>
    <source>
        <strain evidence="1">CAD2</strain>
    </source>
</reference>
<comment type="caution">
    <text evidence="1">The sequence shown here is derived from an EMBL/GenBank/DDBJ whole genome shotgun (WGS) entry which is preliminary data.</text>
</comment>
<evidence type="ECO:0008006" key="3">
    <source>
        <dbReference type="Google" id="ProtNLM"/>
    </source>
</evidence>
<evidence type="ECO:0000313" key="2">
    <source>
        <dbReference type="Proteomes" id="UP000711996"/>
    </source>
</evidence>
<proteinExistence type="predicted"/>
<name>A0A9P5EJ29_COLSI</name>
<organism evidence="1 2">
    <name type="scientific">Colletotrichum siamense</name>
    <name type="common">Anthracnose fungus</name>
    <dbReference type="NCBI Taxonomy" id="690259"/>
    <lineage>
        <taxon>Eukaryota</taxon>
        <taxon>Fungi</taxon>
        <taxon>Dikarya</taxon>
        <taxon>Ascomycota</taxon>
        <taxon>Pezizomycotina</taxon>
        <taxon>Sordariomycetes</taxon>
        <taxon>Hypocreomycetidae</taxon>
        <taxon>Glomerellales</taxon>
        <taxon>Glomerellaceae</taxon>
        <taxon>Colletotrichum</taxon>
        <taxon>Colletotrichum gloeosporioides species complex</taxon>
    </lineage>
</organism>
<gene>
    <name evidence="1" type="ORF">CGCSCA2_v012114</name>
</gene>
<evidence type="ECO:0000313" key="1">
    <source>
        <dbReference type="EMBL" id="KAF4848811.1"/>
    </source>
</evidence>
<protein>
    <recommendedName>
        <fullName evidence="3">HNH nuclease domain-containing protein</fullName>
    </recommendedName>
</protein>
<dbReference type="AlphaFoldDB" id="A0A9P5EJ29"/>
<dbReference type="Proteomes" id="UP000711996">
    <property type="component" value="Unassembled WGS sequence"/>
</dbReference>
<sequence>MGRPLFSGAVAVRRTVPWTNADEYCSWTRERLERQIEEHIKALEVNADTIATSASPDYERDFWISNIQRQELLQRVTVFRAHADASYAAAFQPNLRINGFEDWAVHLSPPKNYQTRFLAHVELERIARRCAFSHTGPSPSLHADGFPIYSIRLHNPDLGYEHLRDDVRFDHEEMRQKMAGLYCSGLDVNDIWDPVLGGTNPDLCHCDATLLFPYRSRDTMLRILGCFSNSVCKADNGLFLPPSVSRAIEEGVLAIVPDLGMEPPSKISQTELFESRLDEWMNKVQDYQLIVINEAHPLVHDTCKITTKYGIVERELGSLHGHKLKFKTSMRPRVSFVWWSFLSAALVASWRCLRNYEHTTHAAHAKSQVEKAIRYWGKSAVNLLEAKVFIGFLLAMGVTERESHMQNHDDLGVAIVAIELHIQCRILISQHPGDDQDYKLV</sequence>
<keyword evidence="2" id="KW-1185">Reference proteome</keyword>
<dbReference type="OrthoDB" id="5386595at2759"/>